<name>X0SE05_9ZZZZ</name>
<accession>X0SE05</accession>
<gene>
    <name evidence="1" type="ORF">S01H1_18287</name>
</gene>
<dbReference type="AlphaFoldDB" id="X0SE05"/>
<reference evidence="1" key="1">
    <citation type="journal article" date="2014" name="Front. Microbiol.">
        <title>High frequency of phylogenetically diverse reductive dehalogenase-homologous genes in deep subseafloor sedimentary metagenomes.</title>
        <authorList>
            <person name="Kawai M."/>
            <person name="Futagami T."/>
            <person name="Toyoda A."/>
            <person name="Takaki Y."/>
            <person name="Nishi S."/>
            <person name="Hori S."/>
            <person name="Arai W."/>
            <person name="Tsubouchi T."/>
            <person name="Morono Y."/>
            <person name="Uchiyama I."/>
            <person name="Ito T."/>
            <person name="Fujiyama A."/>
            <person name="Inagaki F."/>
            <person name="Takami H."/>
        </authorList>
    </citation>
    <scope>NUCLEOTIDE SEQUENCE</scope>
    <source>
        <strain evidence="1">Expedition CK06-06</strain>
    </source>
</reference>
<sequence>AAKINRPREKENDLYIEEDKENRYKIKMNRHPASARAYGHHP</sequence>
<protein>
    <submittedName>
        <fullName evidence="1">Uncharacterized protein</fullName>
    </submittedName>
</protein>
<dbReference type="EMBL" id="BARS01009767">
    <property type="protein sequence ID" value="GAF79288.1"/>
    <property type="molecule type" value="Genomic_DNA"/>
</dbReference>
<feature type="non-terminal residue" evidence="1">
    <location>
        <position position="1"/>
    </location>
</feature>
<proteinExistence type="predicted"/>
<organism evidence="1">
    <name type="scientific">marine sediment metagenome</name>
    <dbReference type="NCBI Taxonomy" id="412755"/>
    <lineage>
        <taxon>unclassified sequences</taxon>
        <taxon>metagenomes</taxon>
        <taxon>ecological metagenomes</taxon>
    </lineage>
</organism>
<comment type="caution">
    <text evidence="1">The sequence shown here is derived from an EMBL/GenBank/DDBJ whole genome shotgun (WGS) entry which is preliminary data.</text>
</comment>
<evidence type="ECO:0000313" key="1">
    <source>
        <dbReference type="EMBL" id="GAF79288.1"/>
    </source>
</evidence>